<dbReference type="Proteomes" id="UP000185783">
    <property type="component" value="Unassembled WGS sequence"/>
</dbReference>
<evidence type="ECO:0000256" key="1">
    <source>
        <dbReference type="SAM" id="SignalP"/>
    </source>
</evidence>
<dbReference type="PROSITE" id="PS51257">
    <property type="entry name" value="PROKAR_LIPOPROTEIN"/>
    <property type="match status" value="1"/>
</dbReference>
<proteinExistence type="predicted"/>
<feature type="signal peptide" evidence="1">
    <location>
        <begin position="1"/>
        <end position="26"/>
    </location>
</feature>
<sequence length="115" mass="12544">MTIRRTHHVLALVALGCLTLFTPTSATEIQKLSVVEGRAEVIDKGALRIYDTYGITQVELMWPAKSEIDLHGQLIGAKSVKCLLFGDTTSVSCLAFDAFGSSWQLGGRKTFALTR</sequence>
<name>A0A1U7JE67_9HYPH</name>
<dbReference type="RefSeq" id="WP_051269566.1">
    <property type="nucleotide sequence ID" value="NZ_LVVZ01000022.1"/>
</dbReference>
<keyword evidence="3" id="KW-1185">Reference proteome</keyword>
<evidence type="ECO:0000313" key="2">
    <source>
        <dbReference type="EMBL" id="OKL43039.1"/>
    </source>
</evidence>
<dbReference type="AlphaFoldDB" id="A0A1U7JE67"/>
<organism evidence="2 3">
    <name type="scientific">Pseudovibrio exalbescens</name>
    <dbReference type="NCBI Taxonomy" id="197461"/>
    <lineage>
        <taxon>Bacteria</taxon>
        <taxon>Pseudomonadati</taxon>
        <taxon>Pseudomonadota</taxon>
        <taxon>Alphaproteobacteria</taxon>
        <taxon>Hyphomicrobiales</taxon>
        <taxon>Stappiaceae</taxon>
        <taxon>Pseudovibrio</taxon>
    </lineage>
</organism>
<dbReference type="EMBL" id="LVVZ01000022">
    <property type="protein sequence ID" value="OKL43039.1"/>
    <property type="molecule type" value="Genomic_DNA"/>
</dbReference>
<comment type="caution">
    <text evidence="2">The sequence shown here is derived from an EMBL/GenBank/DDBJ whole genome shotgun (WGS) entry which is preliminary data.</text>
</comment>
<accession>A0A1U7JE67</accession>
<gene>
    <name evidence="2" type="ORF">A3843_14975</name>
</gene>
<protein>
    <submittedName>
        <fullName evidence="2">Uncharacterized protein</fullName>
    </submittedName>
</protein>
<evidence type="ECO:0000313" key="3">
    <source>
        <dbReference type="Proteomes" id="UP000185783"/>
    </source>
</evidence>
<reference evidence="2 3" key="1">
    <citation type="submission" date="2016-03" db="EMBL/GenBank/DDBJ databases">
        <title>Genome sequence of Nesiotobacter sp. nov., a moderately halophilic alphaproteobacterium isolated from the Yellow Sea, China.</title>
        <authorList>
            <person name="Zhang G."/>
            <person name="Zhang R."/>
        </authorList>
    </citation>
    <scope>NUCLEOTIDE SEQUENCE [LARGE SCALE GENOMIC DNA]</scope>
    <source>
        <strain evidence="2 3">WB1-6</strain>
    </source>
</reference>
<feature type="chain" id="PRO_5010522156" evidence="1">
    <location>
        <begin position="27"/>
        <end position="115"/>
    </location>
</feature>
<keyword evidence="1" id="KW-0732">Signal</keyword>